<protein>
    <submittedName>
        <fullName evidence="1">Uncharacterized protein</fullName>
    </submittedName>
</protein>
<sequence>MQIRHQLVCSSTALVWLFSSGLLHLGFLSNSRAFQFLPEKKTTDWINNGLHQYQRIRKEIANPTAPPKLGSPAWPKTGIAYPNKGCEYS</sequence>
<name>A0A9P6NGU2_9BASI</name>
<accession>A0A9P6NGU2</accession>
<reference evidence="1" key="1">
    <citation type="submission" date="2013-11" db="EMBL/GenBank/DDBJ databases">
        <title>Genome sequence of the fusiform rust pathogen reveals effectors for host alternation and coevolution with pine.</title>
        <authorList>
            <consortium name="DOE Joint Genome Institute"/>
            <person name="Smith K."/>
            <person name="Pendleton A."/>
            <person name="Kubisiak T."/>
            <person name="Anderson C."/>
            <person name="Salamov A."/>
            <person name="Aerts A."/>
            <person name="Riley R."/>
            <person name="Clum A."/>
            <person name="Lindquist E."/>
            <person name="Ence D."/>
            <person name="Campbell M."/>
            <person name="Kronenberg Z."/>
            <person name="Feau N."/>
            <person name="Dhillon B."/>
            <person name="Hamelin R."/>
            <person name="Burleigh J."/>
            <person name="Smith J."/>
            <person name="Yandell M."/>
            <person name="Nelson C."/>
            <person name="Grigoriev I."/>
            <person name="Davis J."/>
        </authorList>
    </citation>
    <scope>NUCLEOTIDE SEQUENCE</scope>
    <source>
        <strain evidence="1">G11</strain>
    </source>
</reference>
<comment type="caution">
    <text evidence="1">The sequence shown here is derived from an EMBL/GenBank/DDBJ whole genome shotgun (WGS) entry which is preliminary data.</text>
</comment>
<keyword evidence="2" id="KW-1185">Reference proteome</keyword>
<gene>
    <name evidence="1" type="ORF">CROQUDRAFT_186637</name>
</gene>
<dbReference type="AlphaFoldDB" id="A0A9P6NGU2"/>
<organism evidence="1 2">
    <name type="scientific">Cronartium quercuum f. sp. fusiforme G11</name>
    <dbReference type="NCBI Taxonomy" id="708437"/>
    <lineage>
        <taxon>Eukaryota</taxon>
        <taxon>Fungi</taxon>
        <taxon>Dikarya</taxon>
        <taxon>Basidiomycota</taxon>
        <taxon>Pucciniomycotina</taxon>
        <taxon>Pucciniomycetes</taxon>
        <taxon>Pucciniales</taxon>
        <taxon>Coleosporiaceae</taxon>
        <taxon>Cronartium</taxon>
    </lineage>
</organism>
<proteinExistence type="predicted"/>
<evidence type="ECO:0000313" key="1">
    <source>
        <dbReference type="EMBL" id="KAG0143341.1"/>
    </source>
</evidence>
<evidence type="ECO:0000313" key="2">
    <source>
        <dbReference type="Proteomes" id="UP000886653"/>
    </source>
</evidence>
<dbReference type="Proteomes" id="UP000886653">
    <property type="component" value="Unassembled WGS sequence"/>
</dbReference>
<dbReference type="EMBL" id="MU167321">
    <property type="protein sequence ID" value="KAG0143341.1"/>
    <property type="molecule type" value="Genomic_DNA"/>
</dbReference>